<feature type="compositionally biased region" description="Basic and acidic residues" evidence="5">
    <location>
        <begin position="1"/>
        <end position="11"/>
    </location>
</feature>
<name>A0ABQ4B953_9ACTN</name>
<evidence type="ECO:0000256" key="5">
    <source>
        <dbReference type="SAM" id="MobiDB-lite"/>
    </source>
</evidence>
<dbReference type="InterPro" id="IPR019109">
    <property type="entry name" value="MamF_MmsF"/>
</dbReference>
<evidence type="ECO:0000313" key="8">
    <source>
        <dbReference type="Proteomes" id="UP000624709"/>
    </source>
</evidence>
<reference evidence="7 8" key="1">
    <citation type="submission" date="2021-01" db="EMBL/GenBank/DDBJ databases">
        <title>Whole genome shotgun sequence of Actinoplanes palleronii NBRC 14916.</title>
        <authorList>
            <person name="Komaki H."/>
            <person name="Tamura T."/>
        </authorList>
    </citation>
    <scope>NUCLEOTIDE SEQUENCE [LARGE SCALE GENOMIC DNA]</scope>
    <source>
        <strain evidence="7 8">NBRC 14916</strain>
    </source>
</reference>
<accession>A0ABQ4B953</accession>
<evidence type="ECO:0000313" key="7">
    <source>
        <dbReference type="EMBL" id="GIE67125.1"/>
    </source>
</evidence>
<gene>
    <name evidence="7" type="ORF">Apa02nite_032330</name>
</gene>
<comment type="subcellular location">
    <subcellularLocation>
        <location evidence="1">Membrane</location>
        <topology evidence="1">Multi-pass membrane protein</topology>
    </subcellularLocation>
</comment>
<evidence type="ECO:0000256" key="1">
    <source>
        <dbReference type="ARBA" id="ARBA00004141"/>
    </source>
</evidence>
<feature type="transmembrane region" description="Helical" evidence="6">
    <location>
        <begin position="111"/>
        <end position="130"/>
    </location>
</feature>
<feature type="region of interest" description="Disordered" evidence="5">
    <location>
        <begin position="1"/>
        <end position="21"/>
    </location>
</feature>
<feature type="transmembrane region" description="Helical" evidence="6">
    <location>
        <begin position="43"/>
        <end position="70"/>
    </location>
</feature>
<evidence type="ECO:0008006" key="9">
    <source>
        <dbReference type="Google" id="ProtNLM"/>
    </source>
</evidence>
<protein>
    <recommendedName>
        <fullName evidence="9">DUF4870 domain-containing protein</fullName>
    </recommendedName>
</protein>
<dbReference type="RefSeq" id="WP_203825653.1">
    <property type="nucleotide sequence ID" value="NZ_BAAATY010000037.1"/>
</dbReference>
<comment type="caution">
    <text evidence="7">The sequence shown here is derived from an EMBL/GenBank/DDBJ whole genome shotgun (WGS) entry which is preliminary data.</text>
</comment>
<keyword evidence="3 6" id="KW-1133">Transmembrane helix</keyword>
<proteinExistence type="predicted"/>
<keyword evidence="8" id="KW-1185">Reference proteome</keyword>
<evidence type="ECO:0000256" key="4">
    <source>
        <dbReference type="ARBA" id="ARBA00023136"/>
    </source>
</evidence>
<keyword evidence="4 6" id="KW-0472">Membrane</keyword>
<sequence>MDHLREPHVPEPESYPWTPEPVPDDVVPARRMHPARERAWARFAHWGGLFGVLVGALLGWVAPLIVLVVAGRRSAVVRGHAVAALNFYLTWLLLTGLAAVASVYTTKEPELVPFVMIWIPLIIGCCGVILSAQDDGYRYPTAIRFIR</sequence>
<feature type="transmembrane region" description="Helical" evidence="6">
    <location>
        <begin position="82"/>
        <end position="105"/>
    </location>
</feature>
<dbReference type="Proteomes" id="UP000624709">
    <property type="component" value="Unassembled WGS sequence"/>
</dbReference>
<evidence type="ECO:0000256" key="6">
    <source>
        <dbReference type="SAM" id="Phobius"/>
    </source>
</evidence>
<organism evidence="7 8">
    <name type="scientific">Actinoplanes palleronii</name>
    <dbReference type="NCBI Taxonomy" id="113570"/>
    <lineage>
        <taxon>Bacteria</taxon>
        <taxon>Bacillati</taxon>
        <taxon>Actinomycetota</taxon>
        <taxon>Actinomycetes</taxon>
        <taxon>Micromonosporales</taxon>
        <taxon>Micromonosporaceae</taxon>
        <taxon>Actinoplanes</taxon>
    </lineage>
</organism>
<evidence type="ECO:0000256" key="2">
    <source>
        <dbReference type="ARBA" id="ARBA00022692"/>
    </source>
</evidence>
<keyword evidence="2 6" id="KW-0812">Transmembrane</keyword>
<dbReference type="EMBL" id="BOMS01000044">
    <property type="protein sequence ID" value="GIE67125.1"/>
    <property type="molecule type" value="Genomic_DNA"/>
</dbReference>
<dbReference type="Pfam" id="PF09685">
    <property type="entry name" value="MamF_MmsF"/>
    <property type="match status" value="1"/>
</dbReference>
<evidence type="ECO:0000256" key="3">
    <source>
        <dbReference type="ARBA" id="ARBA00022989"/>
    </source>
</evidence>